<accession>A0A9P6KBB9</accession>
<dbReference type="EMBL" id="JAABOA010003471">
    <property type="protein sequence ID" value="KAF9578633.1"/>
    <property type="molecule type" value="Genomic_DNA"/>
</dbReference>
<feature type="transmembrane region" description="Helical" evidence="2">
    <location>
        <begin position="6"/>
        <end position="27"/>
    </location>
</feature>
<gene>
    <name evidence="3" type="ORF">BGW38_005475</name>
</gene>
<feature type="non-terminal residue" evidence="3">
    <location>
        <position position="426"/>
    </location>
</feature>
<evidence type="ECO:0000313" key="4">
    <source>
        <dbReference type="Proteomes" id="UP000780801"/>
    </source>
</evidence>
<comment type="caution">
    <text evidence="3">The sequence shown here is derived from an EMBL/GenBank/DDBJ whole genome shotgun (WGS) entry which is preliminary data.</text>
</comment>
<reference evidence="3" key="1">
    <citation type="journal article" date="2020" name="Fungal Divers.">
        <title>Resolving the Mortierellaceae phylogeny through synthesis of multi-gene phylogenetics and phylogenomics.</title>
        <authorList>
            <person name="Vandepol N."/>
            <person name="Liber J."/>
            <person name="Desiro A."/>
            <person name="Na H."/>
            <person name="Kennedy M."/>
            <person name="Barry K."/>
            <person name="Grigoriev I.V."/>
            <person name="Miller A.N."/>
            <person name="O'Donnell K."/>
            <person name="Stajich J.E."/>
            <person name="Bonito G."/>
        </authorList>
    </citation>
    <scope>NUCLEOTIDE SEQUENCE</scope>
    <source>
        <strain evidence="3">KOD1015</strain>
    </source>
</reference>
<keyword evidence="2" id="KW-0472">Membrane</keyword>
<protein>
    <submittedName>
        <fullName evidence="3">Uncharacterized protein</fullName>
    </submittedName>
</protein>
<dbReference type="AlphaFoldDB" id="A0A9P6KBB9"/>
<keyword evidence="4" id="KW-1185">Reference proteome</keyword>
<evidence type="ECO:0000313" key="3">
    <source>
        <dbReference type="EMBL" id="KAF9578633.1"/>
    </source>
</evidence>
<sequence length="426" mass="46006">MLAAAATYTLIAIGAIALFAIGAAIIYHRHQKDVKTRHMIQQAMEQAVLNRMHHVADHEMDPVCIYEEELPPGSAPIQPILVHSNSHQDDLAHIPPEEDPLVATATSPSLRRALSADSANEILAEDANGRLESASVVMVAAHSILPVSSVQPSLDQVTLAGDPTDGADPSPATSVPLPHGLGIDLALLPPAANDSFPSMSSVHSPSTPASSLLASSPPQPYHPATPPVPARFLSAEMINMARLRAPPSYDVPNVVINRSPPLESLPQLHLRPSHHLRHLHSHPQPLQMVVDSTMGNTPIAPPEDYFGQQHARARSHTFSHPATQVHQQMDDDVQVETPRYSLEFPSHIPHEIHMERHHHARALFLSQSPSTTPALTPSLSVGDGSFSYSEYMPSPTASSLASFMVTIGADQSESEHQQQLPQRARA</sequence>
<feature type="compositionally biased region" description="Low complexity" evidence="1">
    <location>
        <begin position="196"/>
        <end position="216"/>
    </location>
</feature>
<keyword evidence="2" id="KW-1133">Transmembrane helix</keyword>
<feature type="region of interest" description="Disordered" evidence="1">
    <location>
        <begin position="196"/>
        <end position="222"/>
    </location>
</feature>
<evidence type="ECO:0000256" key="2">
    <source>
        <dbReference type="SAM" id="Phobius"/>
    </source>
</evidence>
<dbReference type="OrthoDB" id="2442223at2759"/>
<organism evidence="3 4">
    <name type="scientific">Lunasporangiospora selenospora</name>
    <dbReference type="NCBI Taxonomy" id="979761"/>
    <lineage>
        <taxon>Eukaryota</taxon>
        <taxon>Fungi</taxon>
        <taxon>Fungi incertae sedis</taxon>
        <taxon>Mucoromycota</taxon>
        <taxon>Mortierellomycotina</taxon>
        <taxon>Mortierellomycetes</taxon>
        <taxon>Mortierellales</taxon>
        <taxon>Mortierellaceae</taxon>
        <taxon>Lunasporangiospora</taxon>
    </lineage>
</organism>
<evidence type="ECO:0000256" key="1">
    <source>
        <dbReference type="SAM" id="MobiDB-lite"/>
    </source>
</evidence>
<name>A0A9P6KBB9_9FUNG</name>
<proteinExistence type="predicted"/>
<dbReference type="Proteomes" id="UP000780801">
    <property type="component" value="Unassembled WGS sequence"/>
</dbReference>
<keyword evidence="2" id="KW-0812">Transmembrane</keyword>